<reference evidence="10" key="1">
    <citation type="submission" date="2021-01" db="EMBL/GenBank/DDBJ databases">
        <authorList>
            <person name="Kaushik A."/>
        </authorList>
    </citation>
    <scope>NUCLEOTIDE SEQUENCE</scope>
    <source>
        <strain evidence="10">AG1-1B</strain>
    </source>
</reference>
<dbReference type="AlphaFoldDB" id="A0A8H2Y3D8"/>
<gene>
    <name evidence="10" type="ORF">RDB_LOCUS66939</name>
</gene>
<evidence type="ECO:0000256" key="6">
    <source>
        <dbReference type="ARBA" id="ARBA00023002"/>
    </source>
</evidence>
<dbReference type="Pfam" id="PF00067">
    <property type="entry name" value="p450"/>
    <property type="match status" value="1"/>
</dbReference>
<evidence type="ECO:0000256" key="5">
    <source>
        <dbReference type="ARBA" id="ARBA00022723"/>
    </source>
</evidence>
<sequence length="533" mass="59656">MSYELIYQPIIRYSVAAGAILGPCYIIPYLLDPYHYRHRFSGPWLASFTNWWMASTIQGHNHSEVIRQLHDKYGTFVRIGPNHISIADPEAHEIVYGHSSGLLKTDLYDGFTSGIPITFSTTSKSIHTAKRKRIANVFSMKSVLEFEPRVRKHILELCQQLDARCDAAAQGSSRVNWDVKNGKAIIDCCAQFAFLAFDIIGDLAVGSSFGLIRTQRDAVSMAFSQDLTEAMGAKTAETSVSGTLKRTDSMVMAVGVYPLWVQRILRLAPWNLGGTFALGRLFRLAVAAVNDRLRRDKNIFHDKEDTDIIDKLLPALHDTESDMSEAEFIAEIMGLIVAGGDTTSNTLSGLCYQLAIHPQYQHKLQEELDAHIPIDQSEDSSGLVARHESVKGLPYLNACIKETHRLQSVVGIGLPRVVPPGKTFTFRDQFFKAGSVVSVPSFTTNRSKIWGQDADEFRPERWLDDEAGVLNKYLVPFSGLRWPQLGDDESVDNRRYFVSSLRIWAIGLNQASCSGGIFAEDYEMRRIRKTQIG</sequence>
<dbReference type="GO" id="GO:0016705">
    <property type="term" value="F:oxidoreductase activity, acting on paired donors, with incorporation or reduction of molecular oxygen"/>
    <property type="evidence" value="ECO:0007669"/>
    <property type="project" value="InterPro"/>
</dbReference>
<keyword evidence="5" id="KW-0479">Metal-binding</keyword>
<evidence type="ECO:0000256" key="3">
    <source>
        <dbReference type="ARBA" id="ARBA00010617"/>
    </source>
</evidence>
<dbReference type="InterPro" id="IPR002401">
    <property type="entry name" value="Cyt_P450_E_grp-I"/>
</dbReference>
<dbReference type="Proteomes" id="UP000663826">
    <property type="component" value="Unassembled WGS sequence"/>
</dbReference>
<dbReference type="PANTHER" id="PTHR24305">
    <property type="entry name" value="CYTOCHROME P450"/>
    <property type="match status" value="1"/>
</dbReference>
<feature type="transmembrane region" description="Helical" evidence="9">
    <location>
        <begin position="12"/>
        <end position="31"/>
    </location>
</feature>
<organism evidence="10 11">
    <name type="scientific">Rhizoctonia solani</name>
    <dbReference type="NCBI Taxonomy" id="456999"/>
    <lineage>
        <taxon>Eukaryota</taxon>
        <taxon>Fungi</taxon>
        <taxon>Dikarya</taxon>
        <taxon>Basidiomycota</taxon>
        <taxon>Agaricomycotina</taxon>
        <taxon>Agaricomycetes</taxon>
        <taxon>Cantharellales</taxon>
        <taxon>Ceratobasidiaceae</taxon>
        <taxon>Rhizoctonia</taxon>
    </lineage>
</organism>
<dbReference type="PRINTS" id="PR00463">
    <property type="entry name" value="EP450I"/>
</dbReference>
<accession>A0A8H2Y3D8</accession>
<dbReference type="SUPFAM" id="SSF48264">
    <property type="entry name" value="Cytochrome P450"/>
    <property type="match status" value="1"/>
</dbReference>
<protein>
    <submittedName>
        <fullName evidence="10">Uncharacterized protein</fullName>
    </submittedName>
</protein>
<dbReference type="InterPro" id="IPR001128">
    <property type="entry name" value="Cyt_P450"/>
</dbReference>
<name>A0A8H2Y3D8_9AGAM</name>
<keyword evidence="9" id="KW-0472">Membrane</keyword>
<keyword evidence="8" id="KW-0503">Monooxygenase</keyword>
<keyword evidence="4" id="KW-0349">Heme</keyword>
<evidence type="ECO:0000256" key="1">
    <source>
        <dbReference type="ARBA" id="ARBA00001971"/>
    </source>
</evidence>
<comment type="pathway">
    <text evidence="2">Secondary metabolite biosynthesis.</text>
</comment>
<keyword evidence="7" id="KW-0408">Iron</keyword>
<evidence type="ECO:0000256" key="9">
    <source>
        <dbReference type="SAM" id="Phobius"/>
    </source>
</evidence>
<keyword evidence="9" id="KW-1133">Transmembrane helix</keyword>
<dbReference type="PANTHER" id="PTHR24305:SF29">
    <property type="entry name" value="BENZOATE-PARA-HYDROXYLASE"/>
    <property type="match status" value="1"/>
</dbReference>
<comment type="similarity">
    <text evidence="3">Belongs to the cytochrome P450 family.</text>
</comment>
<dbReference type="EMBL" id="CAJMWQ010001168">
    <property type="protein sequence ID" value="CAE6438467.1"/>
    <property type="molecule type" value="Genomic_DNA"/>
</dbReference>
<evidence type="ECO:0000313" key="11">
    <source>
        <dbReference type="Proteomes" id="UP000663826"/>
    </source>
</evidence>
<dbReference type="InterPro" id="IPR036396">
    <property type="entry name" value="Cyt_P450_sf"/>
</dbReference>
<dbReference type="InterPro" id="IPR050121">
    <property type="entry name" value="Cytochrome_P450_monoxygenase"/>
</dbReference>
<comment type="caution">
    <text evidence="10">The sequence shown here is derived from an EMBL/GenBank/DDBJ whole genome shotgun (WGS) entry which is preliminary data.</text>
</comment>
<proteinExistence type="inferred from homology"/>
<evidence type="ECO:0000256" key="8">
    <source>
        <dbReference type="ARBA" id="ARBA00023033"/>
    </source>
</evidence>
<keyword evidence="9" id="KW-0812">Transmembrane</keyword>
<dbReference type="GO" id="GO:0005506">
    <property type="term" value="F:iron ion binding"/>
    <property type="evidence" value="ECO:0007669"/>
    <property type="project" value="InterPro"/>
</dbReference>
<evidence type="ECO:0000256" key="7">
    <source>
        <dbReference type="ARBA" id="ARBA00023004"/>
    </source>
</evidence>
<dbReference type="GO" id="GO:0004497">
    <property type="term" value="F:monooxygenase activity"/>
    <property type="evidence" value="ECO:0007669"/>
    <property type="project" value="UniProtKB-KW"/>
</dbReference>
<dbReference type="Gene3D" id="1.10.630.10">
    <property type="entry name" value="Cytochrome P450"/>
    <property type="match status" value="1"/>
</dbReference>
<comment type="cofactor">
    <cofactor evidence="1">
        <name>heme</name>
        <dbReference type="ChEBI" id="CHEBI:30413"/>
    </cofactor>
</comment>
<evidence type="ECO:0000256" key="4">
    <source>
        <dbReference type="ARBA" id="ARBA00022617"/>
    </source>
</evidence>
<dbReference type="GO" id="GO:0020037">
    <property type="term" value="F:heme binding"/>
    <property type="evidence" value="ECO:0007669"/>
    <property type="project" value="InterPro"/>
</dbReference>
<keyword evidence="6" id="KW-0560">Oxidoreductase</keyword>
<evidence type="ECO:0000256" key="2">
    <source>
        <dbReference type="ARBA" id="ARBA00005179"/>
    </source>
</evidence>
<evidence type="ECO:0000313" key="10">
    <source>
        <dbReference type="EMBL" id="CAE6438467.1"/>
    </source>
</evidence>